<dbReference type="Pfam" id="PF00027">
    <property type="entry name" value="cNMP_binding"/>
    <property type="match status" value="1"/>
</dbReference>
<dbReference type="EMBL" id="KQ257456">
    <property type="protein sequence ID" value="KND00015.1"/>
    <property type="molecule type" value="Genomic_DNA"/>
</dbReference>
<organism evidence="3 4">
    <name type="scientific">Spizellomyces punctatus (strain DAOM BR117)</name>
    <dbReference type="NCBI Taxonomy" id="645134"/>
    <lineage>
        <taxon>Eukaryota</taxon>
        <taxon>Fungi</taxon>
        <taxon>Fungi incertae sedis</taxon>
        <taxon>Chytridiomycota</taxon>
        <taxon>Chytridiomycota incertae sedis</taxon>
        <taxon>Chytridiomycetes</taxon>
        <taxon>Spizellomycetales</taxon>
        <taxon>Spizellomycetaceae</taxon>
        <taxon>Spizellomyces</taxon>
    </lineage>
</organism>
<dbReference type="SUPFAM" id="SSF51206">
    <property type="entry name" value="cAMP-binding domain-like"/>
    <property type="match status" value="2"/>
</dbReference>
<dbReference type="OMA" id="CTRRSEF"/>
<keyword evidence="4" id="KW-1185">Reference proteome</keyword>
<dbReference type="PROSITE" id="PS00889">
    <property type="entry name" value="CNMP_BINDING_2"/>
    <property type="match status" value="1"/>
</dbReference>
<dbReference type="AlphaFoldDB" id="A0A0L0HGH3"/>
<dbReference type="InterPro" id="IPR014710">
    <property type="entry name" value="RmlC-like_jellyroll"/>
</dbReference>
<accession>A0A0L0HGH3</accession>
<sequence>MTYTNLDEDREAHTSSDSIKSPNHAEHFLIRQPRRPSHTASEYSNSTGSHASLTRRPRHGKISRRSSLAGSDIGKRPRASVGVRKLNAGYGATWTERHSQYRSTDKDNSTLESILYRPGLTFTRHIDRKSTNRTSTNKASSTHGSNESISTTDDTRPSAKEWWKMALERIGASVRALRAFQIRKAPLAEGIGARKALESGQSSLMASKVGFKMSTYRRRPDNAHLHLSPTLLAALAKTADPDSLTTSDIDNLFHLTSLVPVFAKYDEGIRRALARVITYEVFEAGRVVVRQGHEAQNFYHILSGEVEVTKKVEDRVIVISVLKGGDSFGETSLLRNHRRSATVTTLTTPTAFLRVAKSDFNEILQHETQADVDAKIALIGSIPLFACLAPSAIRHLAVVSRTRSLASNEVIVAEGEVPGFLFIIREGACRVVKAVKFNRMSDIHGRIRIRPYIPPPPPIRQKTAHSLIVHSTAGSRMHSRGMAVERGTSGYLILPPIASSSTETSKAKEMGHDQHNPPVPLPALPSSKNLVSTGPSSKFTTLLLSATTLTTGACIGATSAILSHCTGPHLRFLPPTASPRSSFSLITSRPTRVLLLSRPDFARLCTTEMAEMIGKDEKEWQATLSPEALADAWKVGYAWKRYKKRVFDDAEERVEEEKQRKLWTIS</sequence>
<feature type="region of interest" description="Disordered" evidence="1">
    <location>
        <begin position="125"/>
        <end position="155"/>
    </location>
</feature>
<evidence type="ECO:0000313" key="4">
    <source>
        <dbReference type="Proteomes" id="UP000053201"/>
    </source>
</evidence>
<dbReference type="InParanoid" id="A0A0L0HGH3"/>
<evidence type="ECO:0000256" key="1">
    <source>
        <dbReference type="SAM" id="MobiDB-lite"/>
    </source>
</evidence>
<feature type="domain" description="Cyclic nucleotide-binding" evidence="2">
    <location>
        <begin position="261"/>
        <end position="364"/>
    </location>
</feature>
<dbReference type="RefSeq" id="XP_016608054.1">
    <property type="nucleotide sequence ID" value="XM_016752601.1"/>
</dbReference>
<proteinExistence type="predicted"/>
<dbReference type="InterPro" id="IPR018488">
    <property type="entry name" value="cNMP-bd_CS"/>
</dbReference>
<protein>
    <recommendedName>
        <fullName evidence="2">Cyclic nucleotide-binding domain-containing protein</fullName>
    </recommendedName>
</protein>
<evidence type="ECO:0000259" key="2">
    <source>
        <dbReference type="PROSITE" id="PS50042"/>
    </source>
</evidence>
<dbReference type="STRING" id="645134.A0A0L0HGH3"/>
<dbReference type="Gene3D" id="2.60.120.10">
    <property type="entry name" value="Jelly Rolls"/>
    <property type="match status" value="2"/>
</dbReference>
<dbReference type="InterPro" id="IPR018490">
    <property type="entry name" value="cNMP-bd_dom_sf"/>
</dbReference>
<dbReference type="GeneID" id="27687813"/>
<dbReference type="OrthoDB" id="417078at2759"/>
<reference evidence="3 4" key="1">
    <citation type="submission" date="2009-08" db="EMBL/GenBank/DDBJ databases">
        <title>The Genome Sequence of Spizellomyces punctatus strain DAOM BR117.</title>
        <authorList>
            <consortium name="The Broad Institute Genome Sequencing Platform"/>
            <person name="Russ C."/>
            <person name="Cuomo C."/>
            <person name="Shea T."/>
            <person name="Young S.K."/>
            <person name="Zeng Q."/>
            <person name="Koehrsen M."/>
            <person name="Haas B."/>
            <person name="Borodovsky M."/>
            <person name="Guigo R."/>
            <person name="Alvarado L."/>
            <person name="Berlin A."/>
            <person name="Bochicchio J."/>
            <person name="Borenstein D."/>
            <person name="Chapman S."/>
            <person name="Chen Z."/>
            <person name="Engels R."/>
            <person name="Freedman E."/>
            <person name="Gellesch M."/>
            <person name="Goldberg J."/>
            <person name="Griggs A."/>
            <person name="Gujja S."/>
            <person name="Heiman D."/>
            <person name="Hepburn T."/>
            <person name="Howarth C."/>
            <person name="Jen D."/>
            <person name="Larson L."/>
            <person name="Lewis B."/>
            <person name="Mehta T."/>
            <person name="Park D."/>
            <person name="Pearson M."/>
            <person name="Roberts A."/>
            <person name="Saif S."/>
            <person name="Shenoy N."/>
            <person name="Sisk P."/>
            <person name="Stolte C."/>
            <person name="Sykes S."/>
            <person name="Thomson T."/>
            <person name="Walk T."/>
            <person name="White J."/>
            <person name="Yandava C."/>
            <person name="Burger G."/>
            <person name="Gray M.W."/>
            <person name="Holland P.W.H."/>
            <person name="King N."/>
            <person name="Lang F.B.F."/>
            <person name="Roger A.J."/>
            <person name="Ruiz-Trillo I."/>
            <person name="Lander E."/>
            <person name="Nusbaum C."/>
        </authorList>
    </citation>
    <scope>NUCLEOTIDE SEQUENCE [LARGE SCALE GENOMIC DNA]</scope>
    <source>
        <strain evidence="3 4">DAOM BR117</strain>
    </source>
</reference>
<gene>
    <name evidence="3" type="ORF">SPPG_04361</name>
</gene>
<dbReference type="PROSITE" id="PS50042">
    <property type="entry name" value="CNMP_BINDING_3"/>
    <property type="match status" value="2"/>
</dbReference>
<dbReference type="Proteomes" id="UP000053201">
    <property type="component" value="Unassembled WGS sequence"/>
</dbReference>
<evidence type="ECO:0000313" key="3">
    <source>
        <dbReference type="EMBL" id="KND00015.1"/>
    </source>
</evidence>
<name>A0A0L0HGH3_SPIPD</name>
<feature type="compositionally biased region" description="Basic and acidic residues" evidence="1">
    <location>
        <begin position="505"/>
        <end position="515"/>
    </location>
</feature>
<feature type="domain" description="Cyclic nucleotide-binding" evidence="2">
    <location>
        <begin position="384"/>
        <end position="449"/>
    </location>
</feature>
<feature type="region of interest" description="Disordered" evidence="1">
    <location>
        <begin position="502"/>
        <end position="521"/>
    </location>
</feature>
<feature type="compositionally biased region" description="Basic residues" evidence="1">
    <location>
        <begin position="53"/>
        <end position="64"/>
    </location>
</feature>
<feature type="compositionally biased region" description="Polar residues" evidence="1">
    <location>
        <begin position="38"/>
        <end position="52"/>
    </location>
</feature>
<dbReference type="CDD" id="cd00038">
    <property type="entry name" value="CAP_ED"/>
    <property type="match status" value="2"/>
</dbReference>
<dbReference type="VEuPathDB" id="FungiDB:SPPG_04361"/>
<feature type="region of interest" description="Disordered" evidence="1">
    <location>
        <begin position="1"/>
        <end position="80"/>
    </location>
</feature>
<dbReference type="InterPro" id="IPR000595">
    <property type="entry name" value="cNMP-bd_dom"/>
</dbReference>
<dbReference type="PANTHER" id="PTHR23011:SF28">
    <property type="entry name" value="CYCLIC NUCLEOTIDE-BINDING DOMAIN CONTAINING PROTEIN"/>
    <property type="match status" value="1"/>
</dbReference>
<dbReference type="eggNOG" id="KOG1113">
    <property type="taxonomic scope" value="Eukaryota"/>
</dbReference>
<dbReference type="SMART" id="SM00100">
    <property type="entry name" value="cNMP"/>
    <property type="match status" value="2"/>
</dbReference>
<feature type="compositionally biased region" description="Polar residues" evidence="1">
    <location>
        <begin position="132"/>
        <end position="152"/>
    </location>
</feature>
<dbReference type="PANTHER" id="PTHR23011">
    <property type="entry name" value="CYCLIC NUCLEOTIDE-BINDING DOMAIN CONTAINING PROTEIN"/>
    <property type="match status" value="1"/>
</dbReference>